<feature type="non-terminal residue" evidence="4">
    <location>
        <position position="1"/>
    </location>
</feature>
<dbReference type="GO" id="GO:0042302">
    <property type="term" value="F:structural constituent of cuticle"/>
    <property type="evidence" value="ECO:0007669"/>
    <property type="project" value="UniProtKB-UniRule"/>
</dbReference>
<evidence type="ECO:0008006" key="5">
    <source>
        <dbReference type="Google" id="ProtNLM"/>
    </source>
</evidence>
<name>A0A1B6FMZ2_9HEMI</name>
<dbReference type="InterPro" id="IPR051217">
    <property type="entry name" value="Insect_Cuticle_Struc_Prot"/>
</dbReference>
<dbReference type="EMBL" id="GECZ01018193">
    <property type="protein sequence ID" value="JAS51576.1"/>
    <property type="molecule type" value="Transcribed_RNA"/>
</dbReference>
<feature type="compositionally biased region" description="Gly residues" evidence="3">
    <location>
        <begin position="51"/>
        <end position="61"/>
    </location>
</feature>
<feature type="compositionally biased region" description="Polar residues" evidence="3">
    <location>
        <begin position="37"/>
        <end position="49"/>
    </location>
</feature>
<feature type="non-terminal residue" evidence="4">
    <location>
        <position position="200"/>
    </location>
</feature>
<feature type="region of interest" description="Disordered" evidence="3">
    <location>
        <begin position="14"/>
        <end position="143"/>
    </location>
</feature>
<dbReference type="GO" id="GO:0031012">
    <property type="term" value="C:extracellular matrix"/>
    <property type="evidence" value="ECO:0007669"/>
    <property type="project" value="TreeGrafter"/>
</dbReference>
<evidence type="ECO:0000256" key="1">
    <source>
        <dbReference type="ARBA" id="ARBA00022460"/>
    </source>
</evidence>
<dbReference type="PROSITE" id="PS51155">
    <property type="entry name" value="CHIT_BIND_RR_2"/>
    <property type="match status" value="1"/>
</dbReference>
<feature type="compositionally biased region" description="Polar residues" evidence="3">
    <location>
        <begin position="110"/>
        <end position="122"/>
    </location>
</feature>
<evidence type="ECO:0000313" key="4">
    <source>
        <dbReference type="EMBL" id="JAS51576.1"/>
    </source>
</evidence>
<protein>
    <recommendedName>
        <fullName evidence="5">Pro-resilin</fullName>
    </recommendedName>
</protein>
<gene>
    <name evidence="4" type="ORF">g.17893</name>
</gene>
<evidence type="ECO:0000256" key="2">
    <source>
        <dbReference type="PROSITE-ProRule" id="PRU00497"/>
    </source>
</evidence>
<accession>A0A1B6FMZ2</accession>
<dbReference type="PANTHER" id="PTHR12236">
    <property type="entry name" value="STRUCTURAL CONTITUENT OF CUTICLE"/>
    <property type="match status" value="1"/>
</dbReference>
<reference evidence="4" key="1">
    <citation type="submission" date="2015-11" db="EMBL/GenBank/DDBJ databases">
        <title>De novo transcriptome assembly of four potential Pierce s Disease insect vectors from Arizona vineyards.</title>
        <authorList>
            <person name="Tassone E.E."/>
        </authorList>
    </citation>
    <scope>NUCLEOTIDE SEQUENCE</scope>
</reference>
<dbReference type="AlphaFoldDB" id="A0A1B6FMZ2"/>
<dbReference type="Pfam" id="PF00379">
    <property type="entry name" value="Chitin_bind_4"/>
    <property type="match status" value="1"/>
</dbReference>
<feature type="compositionally biased region" description="Gly residues" evidence="3">
    <location>
        <begin position="69"/>
        <end position="80"/>
    </location>
</feature>
<dbReference type="PROSITE" id="PS00233">
    <property type="entry name" value="CHIT_BIND_RR_1"/>
    <property type="match status" value="1"/>
</dbReference>
<sequence length="200" mass="20478">LFLTLAAAAMVAAEPPVNNQYLPPGLQTEAAFPGRGSPNNQYLPPSSQYGAPGGGNGGFGGAPSSQYGAPGGSSGNGFGGRPSSQYGAPGGRPSSQYGAPGAGNGFGGRPSSQYGAPSSQYGAPSGFGQNGGYDDGPSEPANYEFKYDVDAPEYNVKFGHQEARQGDVAQGKYYVLLPDGRTQLVEYVADQDGYRPKISY</sequence>
<evidence type="ECO:0000256" key="3">
    <source>
        <dbReference type="SAM" id="MobiDB-lite"/>
    </source>
</evidence>
<dbReference type="InterPro" id="IPR031311">
    <property type="entry name" value="CHIT_BIND_RR_consensus"/>
</dbReference>
<keyword evidence="1 2" id="KW-0193">Cuticle</keyword>
<dbReference type="GO" id="GO:0005615">
    <property type="term" value="C:extracellular space"/>
    <property type="evidence" value="ECO:0007669"/>
    <property type="project" value="TreeGrafter"/>
</dbReference>
<dbReference type="PANTHER" id="PTHR12236:SF98">
    <property type="entry name" value="CUTICULAR PROTEIN 56F"/>
    <property type="match status" value="1"/>
</dbReference>
<dbReference type="InterPro" id="IPR000618">
    <property type="entry name" value="Insect_cuticle"/>
</dbReference>
<organism evidence="4">
    <name type="scientific">Cuerna arida</name>
    <dbReference type="NCBI Taxonomy" id="1464854"/>
    <lineage>
        <taxon>Eukaryota</taxon>
        <taxon>Metazoa</taxon>
        <taxon>Ecdysozoa</taxon>
        <taxon>Arthropoda</taxon>
        <taxon>Hexapoda</taxon>
        <taxon>Insecta</taxon>
        <taxon>Pterygota</taxon>
        <taxon>Neoptera</taxon>
        <taxon>Paraneoptera</taxon>
        <taxon>Hemiptera</taxon>
        <taxon>Auchenorrhyncha</taxon>
        <taxon>Membracoidea</taxon>
        <taxon>Cicadellidae</taxon>
        <taxon>Cicadellinae</taxon>
        <taxon>Proconiini</taxon>
        <taxon>Cuerna</taxon>
    </lineage>
</organism>
<proteinExistence type="predicted"/>